<dbReference type="GO" id="GO:0005524">
    <property type="term" value="F:ATP binding"/>
    <property type="evidence" value="ECO:0007669"/>
    <property type="project" value="UniProtKB-KW"/>
</dbReference>
<evidence type="ECO:0000259" key="6">
    <source>
        <dbReference type="Pfam" id="PF22590"/>
    </source>
</evidence>
<dbReference type="GO" id="GO:0051607">
    <property type="term" value="P:defense response to virus"/>
    <property type="evidence" value="ECO:0007669"/>
    <property type="project" value="UniProtKB-KW"/>
</dbReference>
<protein>
    <submittedName>
        <fullName evidence="7">CRISPR-associated helicase Cas3 domain-containing protein</fullName>
    </submittedName>
</protein>
<evidence type="ECO:0000256" key="4">
    <source>
        <dbReference type="ARBA" id="ARBA00022840"/>
    </source>
</evidence>
<evidence type="ECO:0000256" key="2">
    <source>
        <dbReference type="ARBA" id="ARBA00022801"/>
    </source>
</evidence>
<keyword evidence="4" id="KW-0067">ATP-binding</keyword>
<feature type="domain" description="CRISPR-associated nuclease/helicase Cas3" evidence="6">
    <location>
        <begin position="139"/>
        <end position="222"/>
    </location>
</feature>
<gene>
    <name evidence="7" type="ORF">B1B_00836</name>
</gene>
<keyword evidence="5" id="KW-0051">Antiviral defense</keyword>
<reference evidence="7" key="2">
    <citation type="journal article" date="2014" name="ISME J.">
        <title>Microbial stratification in low pH oxic and suboxic macroscopic growths along an acid mine drainage.</title>
        <authorList>
            <person name="Mendez-Garcia C."/>
            <person name="Mesa V."/>
            <person name="Sprenger R.R."/>
            <person name="Richter M."/>
            <person name="Diez M.S."/>
            <person name="Solano J."/>
            <person name="Bargiela R."/>
            <person name="Golyshina O.V."/>
            <person name="Manteca A."/>
            <person name="Ramos J.L."/>
            <person name="Gallego J.R."/>
            <person name="Llorente I."/>
            <person name="Martins Dos Santos V.A."/>
            <person name="Jensen O.N."/>
            <person name="Pelaez A.I."/>
            <person name="Sanchez J."/>
            <person name="Ferrer M."/>
        </authorList>
    </citation>
    <scope>NUCLEOTIDE SEQUENCE</scope>
</reference>
<dbReference type="SUPFAM" id="SSF52540">
    <property type="entry name" value="P-loop containing nucleoside triphosphate hydrolases"/>
    <property type="match status" value="1"/>
</dbReference>
<evidence type="ECO:0000313" key="7">
    <source>
        <dbReference type="EMBL" id="EQD78234.1"/>
    </source>
</evidence>
<keyword evidence="1" id="KW-0547">Nucleotide-binding</keyword>
<dbReference type="GO" id="GO:0004386">
    <property type="term" value="F:helicase activity"/>
    <property type="evidence" value="ECO:0007669"/>
    <property type="project" value="UniProtKB-KW"/>
</dbReference>
<organism evidence="7">
    <name type="scientific">mine drainage metagenome</name>
    <dbReference type="NCBI Taxonomy" id="410659"/>
    <lineage>
        <taxon>unclassified sequences</taxon>
        <taxon>metagenomes</taxon>
        <taxon>ecological metagenomes</taxon>
    </lineage>
</organism>
<name>T1D9W6_9ZZZZ</name>
<keyword evidence="3" id="KW-0347">Helicase</keyword>
<keyword evidence="2" id="KW-0378">Hydrolase</keyword>
<sequence>MLAENWDAPIVLTTNVQLLESLFSNRPSTCRKLHNLAHSVILFDEAQSLPQHLAVPTLAALSHLSSAYCSTIVFATATQPAFGSLDEAVKKSADGGWQPREIVPGHSGLFDSLKRVTVHWPNKDVKTTWTELATEVCKNNQALVVVNLKRHAKSLVESVKSLIHADQSDNNNLFYLSTNLCAEHRQLVMKKVRSQITKGLPCRLVSTQCVEAGVDIDFPVVYRA</sequence>
<proteinExistence type="predicted"/>
<evidence type="ECO:0000256" key="1">
    <source>
        <dbReference type="ARBA" id="ARBA00022741"/>
    </source>
</evidence>
<accession>T1D9W6</accession>
<evidence type="ECO:0000256" key="3">
    <source>
        <dbReference type="ARBA" id="ARBA00022806"/>
    </source>
</evidence>
<evidence type="ECO:0000256" key="5">
    <source>
        <dbReference type="ARBA" id="ARBA00023118"/>
    </source>
</evidence>
<dbReference type="Gene3D" id="3.40.50.300">
    <property type="entry name" value="P-loop containing nucleotide triphosphate hydrolases"/>
    <property type="match status" value="1"/>
</dbReference>
<dbReference type="Pfam" id="PF22590">
    <property type="entry name" value="Cas3-like_C_2"/>
    <property type="match status" value="1"/>
</dbReference>
<dbReference type="InterPro" id="IPR054712">
    <property type="entry name" value="Cas3-like_dom"/>
</dbReference>
<dbReference type="AlphaFoldDB" id="T1D9W6"/>
<dbReference type="GO" id="GO:0016787">
    <property type="term" value="F:hydrolase activity"/>
    <property type="evidence" value="ECO:0007669"/>
    <property type="project" value="UniProtKB-KW"/>
</dbReference>
<dbReference type="EMBL" id="AUZY01000613">
    <property type="protein sequence ID" value="EQD78234.1"/>
    <property type="molecule type" value="Genomic_DNA"/>
</dbReference>
<feature type="non-terminal residue" evidence="7">
    <location>
        <position position="224"/>
    </location>
</feature>
<dbReference type="InterPro" id="IPR027417">
    <property type="entry name" value="P-loop_NTPase"/>
</dbReference>
<reference evidence="7" key="1">
    <citation type="submission" date="2013-08" db="EMBL/GenBank/DDBJ databases">
        <authorList>
            <person name="Mendez C."/>
            <person name="Richter M."/>
            <person name="Ferrer M."/>
            <person name="Sanchez J."/>
        </authorList>
    </citation>
    <scope>NUCLEOTIDE SEQUENCE</scope>
</reference>
<comment type="caution">
    <text evidence="7">The sequence shown here is derived from an EMBL/GenBank/DDBJ whole genome shotgun (WGS) entry which is preliminary data.</text>
</comment>